<comment type="subcellular location">
    <subcellularLocation>
        <location evidence="1">Cytoplasm</location>
    </subcellularLocation>
</comment>
<dbReference type="STRING" id="10195.A0A3M7SS69"/>
<dbReference type="InterPro" id="IPR051721">
    <property type="entry name" value="Biopterin_syn/organic_redct"/>
</dbReference>
<dbReference type="PRINTS" id="PR00081">
    <property type="entry name" value="GDHRDH"/>
</dbReference>
<dbReference type="AlphaFoldDB" id="A0A3M7SS69"/>
<keyword evidence="3" id="KW-0521">NADP</keyword>
<dbReference type="Proteomes" id="UP000276133">
    <property type="component" value="Unassembled WGS sequence"/>
</dbReference>
<dbReference type="Pfam" id="PF00106">
    <property type="entry name" value="adh_short"/>
    <property type="match status" value="1"/>
</dbReference>
<gene>
    <name evidence="5" type="ORF">BpHYR1_027413</name>
</gene>
<dbReference type="GO" id="GO:0006729">
    <property type="term" value="P:tetrahydrobiopterin biosynthetic process"/>
    <property type="evidence" value="ECO:0007669"/>
    <property type="project" value="TreeGrafter"/>
</dbReference>
<keyword evidence="2" id="KW-0963">Cytoplasm</keyword>
<dbReference type="Gene3D" id="3.40.50.720">
    <property type="entry name" value="NAD(P)-binding Rossmann-like Domain"/>
    <property type="match status" value="1"/>
</dbReference>
<dbReference type="GO" id="GO:0004757">
    <property type="term" value="F:sepiapterin reductase (NADP+) activity"/>
    <property type="evidence" value="ECO:0007669"/>
    <property type="project" value="TreeGrafter"/>
</dbReference>
<accession>A0A3M7SS69</accession>
<dbReference type="OrthoDB" id="153074at2759"/>
<evidence type="ECO:0000256" key="1">
    <source>
        <dbReference type="ARBA" id="ARBA00004496"/>
    </source>
</evidence>
<evidence type="ECO:0000256" key="2">
    <source>
        <dbReference type="ARBA" id="ARBA00022490"/>
    </source>
</evidence>
<organism evidence="5 6">
    <name type="scientific">Brachionus plicatilis</name>
    <name type="common">Marine rotifer</name>
    <name type="synonym">Brachionus muelleri</name>
    <dbReference type="NCBI Taxonomy" id="10195"/>
    <lineage>
        <taxon>Eukaryota</taxon>
        <taxon>Metazoa</taxon>
        <taxon>Spiralia</taxon>
        <taxon>Gnathifera</taxon>
        <taxon>Rotifera</taxon>
        <taxon>Eurotatoria</taxon>
        <taxon>Monogononta</taxon>
        <taxon>Pseudotrocha</taxon>
        <taxon>Ploima</taxon>
        <taxon>Brachionidae</taxon>
        <taxon>Brachionus</taxon>
    </lineage>
</organism>
<protein>
    <submittedName>
        <fullName evidence="5">Sepiapterin reductase</fullName>
    </submittedName>
</protein>
<evidence type="ECO:0000313" key="6">
    <source>
        <dbReference type="Proteomes" id="UP000276133"/>
    </source>
</evidence>
<dbReference type="PANTHER" id="PTHR44085:SF2">
    <property type="entry name" value="SEPIAPTERIN REDUCTASE"/>
    <property type="match status" value="1"/>
</dbReference>
<keyword evidence="4" id="KW-0560">Oxidoreductase</keyword>
<evidence type="ECO:0000313" key="5">
    <source>
        <dbReference type="EMBL" id="RNA38545.1"/>
    </source>
</evidence>
<dbReference type="GO" id="GO:0005737">
    <property type="term" value="C:cytoplasm"/>
    <property type="evidence" value="ECO:0007669"/>
    <property type="project" value="UniProtKB-SubCell"/>
</dbReference>
<keyword evidence="6" id="KW-1185">Reference proteome</keyword>
<dbReference type="InterPro" id="IPR002347">
    <property type="entry name" value="SDR_fam"/>
</dbReference>
<sequence length="249" mass="28131">MKRLIIVTGSSRGIGRSIALEINRAFNSDSSFLLLARDLESLESVKGQMVIDSKAKNQIHLVQIDFSAQYEMSDYFSILKNTLTSSQVEKFNEVIAIYNHGTLEFGSVSLIAQENLRQKFETNLFSIWSLLSALNLFIPYSLVPKQTHVNISSGYANEPVANWSGHCCARSARDMLFKCFALEQPGFKILNYEPGIVYTDMLKQACQFSNDYKDGYTSGRFNMPEDTARKLVEIIRENAFLSGSKIKFN</sequence>
<dbReference type="EMBL" id="REGN01000859">
    <property type="protein sequence ID" value="RNA38545.1"/>
    <property type="molecule type" value="Genomic_DNA"/>
</dbReference>
<dbReference type="SUPFAM" id="SSF51735">
    <property type="entry name" value="NAD(P)-binding Rossmann-fold domains"/>
    <property type="match status" value="1"/>
</dbReference>
<comment type="caution">
    <text evidence="5">The sequence shown here is derived from an EMBL/GenBank/DDBJ whole genome shotgun (WGS) entry which is preliminary data.</text>
</comment>
<evidence type="ECO:0000256" key="4">
    <source>
        <dbReference type="ARBA" id="ARBA00023002"/>
    </source>
</evidence>
<reference evidence="5 6" key="1">
    <citation type="journal article" date="2018" name="Sci. Rep.">
        <title>Genomic signatures of local adaptation to the degree of environmental predictability in rotifers.</title>
        <authorList>
            <person name="Franch-Gras L."/>
            <person name="Hahn C."/>
            <person name="Garcia-Roger E.M."/>
            <person name="Carmona M.J."/>
            <person name="Serra M."/>
            <person name="Gomez A."/>
        </authorList>
    </citation>
    <scope>NUCLEOTIDE SEQUENCE [LARGE SCALE GENOMIC DNA]</scope>
    <source>
        <strain evidence="5">HYR1</strain>
    </source>
</reference>
<dbReference type="InterPro" id="IPR036291">
    <property type="entry name" value="NAD(P)-bd_dom_sf"/>
</dbReference>
<dbReference type="PANTHER" id="PTHR44085">
    <property type="entry name" value="SEPIAPTERIN REDUCTASE"/>
    <property type="match status" value="1"/>
</dbReference>
<name>A0A3M7SS69_BRAPC</name>
<evidence type="ECO:0000256" key="3">
    <source>
        <dbReference type="ARBA" id="ARBA00022857"/>
    </source>
</evidence>
<proteinExistence type="predicted"/>